<protein>
    <recommendedName>
        <fullName evidence="5 11">Transaldolase</fullName>
        <ecNumber evidence="5 11">2.2.1.2</ecNumber>
    </recommendedName>
</protein>
<evidence type="ECO:0000256" key="6">
    <source>
        <dbReference type="ARBA" id="ARBA00022490"/>
    </source>
</evidence>
<dbReference type="NCBIfam" id="TIGR00876">
    <property type="entry name" value="tal_mycobact"/>
    <property type="match status" value="1"/>
</dbReference>
<evidence type="ECO:0000256" key="3">
    <source>
        <dbReference type="ARBA" id="ARBA00004857"/>
    </source>
</evidence>
<evidence type="ECO:0000256" key="4">
    <source>
        <dbReference type="ARBA" id="ARBA00008426"/>
    </source>
</evidence>
<evidence type="ECO:0000313" key="13">
    <source>
        <dbReference type="Proteomes" id="UP001200430"/>
    </source>
</evidence>
<dbReference type="PANTHER" id="PTHR10683:SF31">
    <property type="entry name" value="TRANSALDOLASE"/>
    <property type="match status" value="1"/>
</dbReference>
<dbReference type="Pfam" id="PF00923">
    <property type="entry name" value="TAL_FSA"/>
    <property type="match status" value="1"/>
</dbReference>
<evidence type="ECO:0000256" key="1">
    <source>
        <dbReference type="ARBA" id="ARBA00003518"/>
    </source>
</evidence>
<comment type="caution">
    <text evidence="12">The sequence shown here is derived from an EMBL/GenBank/DDBJ whole genome shotgun (WGS) entry which is preliminary data.</text>
</comment>
<comment type="function">
    <text evidence="1 11">Transaldolase is important for the balance of metabolites in the pentose-phosphate pathway.</text>
</comment>
<dbReference type="NCBIfam" id="NF002881">
    <property type="entry name" value="PRK03343.1"/>
    <property type="match status" value="1"/>
</dbReference>
<sequence>MTNIWKAAELGQSIWCDYISRELLSSGGLDEMMEKGVRGVTSNPAIFNKAISKGDGYDDAIKAMAKSGMFDLDIYEGLALEDISDAADRMTPVFEATGGTDGYVSLEVDPRLADDEERTVSEALRLRSLLGRPNVMIKIPATEAGISALERATAAGVSVNATLIFSVAQTEAVGRAYIRGLKARLDRGDDVSSVRSVASLFVSRVDSAVDPLLQERAPELMGKIAVDNARLAYNRWGEIFSGADWKLLAKAGGCPQRMLWASTGTKNRSYRDTLYVEELIGPDTVNTVPPATMDAFLDHGLVENRVACDLDDAFLRRQSLVDLGVDLDRICDGLREDGVDAFVTAFDELLNAVREKASSFR</sequence>
<name>A0ABS9ERC9_9BACT</name>
<comment type="pathway">
    <text evidence="3 11">Carbohydrate degradation; pentose phosphate pathway; D-glyceraldehyde 3-phosphate and beta-D-fructose 6-phosphate from D-ribose 5-phosphate and D-xylulose 5-phosphate (non-oxidative stage): step 2/3.</text>
</comment>
<dbReference type="CDD" id="cd00955">
    <property type="entry name" value="Transaldolase_like"/>
    <property type="match status" value="1"/>
</dbReference>
<evidence type="ECO:0000256" key="11">
    <source>
        <dbReference type="HAMAP-Rule" id="MF_00493"/>
    </source>
</evidence>
<reference evidence="12 13" key="1">
    <citation type="submission" date="2022-01" db="EMBL/GenBank/DDBJ databases">
        <title>Dethiosulfovibrio faecalis sp. nov., a novel proteolytic, non-sulfur-reducing bacterium isolated from a marine aquaculture solid waste bioreactor.</title>
        <authorList>
            <person name="Grabowski S."/>
            <person name="Apolinario E."/>
            <person name="Schneider N."/>
            <person name="Marshall C.W."/>
            <person name="Sowers K.R."/>
        </authorList>
    </citation>
    <scope>NUCLEOTIDE SEQUENCE [LARGE SCALE GENOMIC DNA]</scope>
    <source>
        <strain evidence="12 13">DSM 12537</strain>
    </source>
</reference>
<evidence type="ECO:0000256" key="2">
    <source>
        <dbReference type="ARBA" id="ARBA00004496"/>
    </source>
</evidence>
<evidence type="ECO:0000256" key="7">
    <source>
        <dbReference type="ARBA" id="ARBA00022679"/>
    </source>
</evidence>
<dbReference type="PIRSF" id="PIRSF036915">
    <property type="entry name" value="Trnald_Bac_Plnt"/>
    <property type="match status" value="1"/>
</dbReference>
<feature type="active site" description="Schiff-base intermediate with substrate" evidence="11">
    <location>
        <position position="138"/>
    </location>
</feature>
<accession>A0ABS9ERC9</accession>
<keyword evidence="9 11" id="KW-0704">Schiff base</keyword>
<dbReference type="InterPro" id="IPR013785">
    <property type="entry name" value="Aldolase_TIM"/>
</dbReference>
<evidence type="ECO:0000256" key="10">
    <source>
        <dbReference type="ARBA" id="ARBA00048810"/>
    </source>
</evidence>
<keyword evidence="13" id="KW-1185">Reference proteome</keyword>
<dbReference type="Gene3D" id="3.20.20.70">
    <property type="entry name" value="Aldolase class I"/>
    <property type="match status" value="1"/>
</dbReference>
<dbReference type="EC" id="2.2.1.2" evidence="5 11"/>
<comment type="similarity">
    <text evidence="4 11">Belongs to the transaldolase family. Type 2 subfamily.</text>
</comment>
<dbReference type="InterPro" id="IPR004732">
    <property type="entry name" value="Transaldolase_2"/>
</dbReference>
<dbReference type="SUPFAM" id="SSF51569">
    <property type="entry name" value="Aldolase"/>
    <property type="match status" value="1"/>
</dbReference>
<dbReference type="GO" id="GO:0004801">
    <property type="term" value="F:transaldolase activity"/>
    <property type="evidence" value="ECO:0007669"/>
    <property type="project" value="UniProtKB-EC"/>
</dbReference>
<dbReference type="PANTHER" id="PTHR10683">
    <property type="entry name" value="TRANSALDOLASE"/>
    <property type="match status" value="1"/>
</dbReference>
<dbReference type="InterPro" id="IPR001585">
    <property type="entry name" value="TAL/FSA"/>
</dbReference>
<dbReference type="Proteomes" id="UP001200430">
    <property type="component" value="Unassembled WGS sequence"/>
</dbReference>
<dbReference type="RefSeq" id="WP_236099961.1">
    <property type="nucleotide sequence ID" value="NZ_JAKGUD010000012.1"/>
</dbReference>
<dbReference type="HAMAP" id="MF_00493">
    <property type="entry name" value="Transaldolase_2"/>
    <property type="match status" value="1"/>
</dbReference>
<evidence type="ECO:0000256" key="9">
    <source>
        <dbReference type="ARBA" id="ARBA00023270"/>
    </source>
</evidence>
<keyword evidence="6 11" id="KW-0963">Cytoplasm</keyword>
<organism evidence="12 13">
    <name type="scientific">Dethiosulfovibrio marinus</name>
    <dbReference type="NCBI Taxonomy" id="133532"/>
    <lineage>
        <taxon>Bacteria</taxon>
        <taxon>Thermotogati</taxon>
        <taxon>Synergistota</taxon>
        <taxon>Synergistia</taxon>
        <taxon>Synergistales</taxon>
        <taxon>Dethiosulfovibrionaceae</taxon>
        <taxon>Dethiosulfovibrio</taxon>
    </lineage>
</organism>
<dbReference type="InterPro" id="IPR018225">
    <property type="entry name" value="Transaldolase_AS"/>
</dbReference>
<evidence type="ECO:0000313" key="12">
    <source>
        <dbReference type="EMBL" id="MCF4143259.1"/>
    </source>
</evidence>
<evidence type="ECO:0000256" key="5">
    <source>
        <dbReference type="ARBA" id="ARBA00013151"/>
    </source>
</evidence>
<keyword evidence="7 11" id="KW-0808">Transferase</keyword>
<comment type="subcellular location">
    <subcellularLocation>
        <location evidence="2 11">Cytoplasm</location>
    </subcellularLocation>
</comment>
<evidence type="ECO:0000256" key="8">
    <source>
        <dbReference type="ARBA" id="ARBA00023126"/>
    </source>
</evidence>
<dbReference type="PROSITE" id="PS01054">
    <property type="entry name" value="TRANSALDOLASE_1"/>
    <property type="match status" value="1"/>
</dbReference>
<proteinExistence type="inferred from homology"/>
<dbReference type="EMBL" id="JAKGUD010000012">
    <property type="protein sequence ID" value="MCF4143259.1"/>
    <property type="molecule type" value="Genomic_DNA"/>
</dbReference>
<gene>
    <name evidence="11 12" type="primary">tal</name>
    <name evidence="12" type="ORF">L2W38_10590</name>
</gene>
<keyword evidence="8 11" id="KW-0570">Pentose shunt</keyword>
<comment type="catalytic activity">
    <reaction evidence="10 11">
        <text>D-sedoheptulose 7-phosphate + D-glyceraldehyde 3-phosphate = D-erythrose 4-phosphate + beta-D-fructose 6-phosphate</text>
        <dbReference type="Rhea" id="RHEA:17053"/>
        <dbReference type="ChEBI" id="CHEBI:16897"/>
        <dbReference type="ChEBI" id="CHEBI:57483"/>
        <dbReference type="ChEBI" id="CHEBI:57634"/>
        <dbReference type="ChEBI" id="CHEBI:59776"/>
        <dbReference type="EC" id="2.2.1.2"/>
    </reaction>
</comment>